<feature type="domain" description="Aminotransferase class I/classII large" evidence="1">
    <location>
        <begin position="127"/>
        <end position="382"/>
    </location>
</feature>
<dbReference type="InterPro" id="IPR015422">
    <property type="entry name" value="PyrdxlP-dep_Trfase_small"/>
</dbReference>
<dbReference type="SUPFAM" id="SSF53383">
    <property type="entry name" value="PLP-dependent transferases"/>
    <property type="match status" value="1"/>
</dbReference>
<dbReference type="EMBL" id="BMMN01000004">
    <property type="protein sequence ID" value="GGO10231.1"/>
    <property type="molecule type" value="Genomic_DNA"/>
</dbReference>
<dbReference type="Gene3D" id="3.90.1150.10">
    <property type="entry name" value="Aspartate Aminotransferase, domain 1"/>
    <property type="match status" value="1"/>
</dbReference>
<dbReference type="GO" id="GO:0030170">
    <property type="term" value="F:pyridoxal phosphate binding"/>
    <property type="evidence" value="ECO:0007669"/>
    <property type="project" value="InterPro"/>
</dbReference>
<dbReference type="Proteomes" id="UP000653480">
    <property type="component" value="Unassembled WGS sequence"/>
</dbReference>
<dbReference type="AlphaFoldDB" id="A0A8H9GXS4"/>
<proteinExistence type="predicted"/>
<keyword evidence="3" id="KW-1185">Reference proteome</keyword>
<organism evidence="2 3">
    <name type="scientific">Microbispora bryophytorum</name>
    <dbReference type="NCBI Taxonomy" id="1460882"/>
    <lineage>
        <taxon>Bacteria</taxon>
        <taxon>Bacillati</taxon>
        <taxon>Actinomycetota</taxon>
        <taxon>Actinomycetes</taxon>
        <taxon>Streptosporangiales</taxon>
        <taxon>Streptosporangiaceae</taxon>
        <taxon>Microbispora</taxon>
    </lineage>
</organism>
<protein>
    <recommendedName>
        <fullName evidence="1">Aminotransferase class I/classII large domain-containing protein</fullName>
    </recommendedName>
</protein>
<dbReference type="PANTHER" id="PTHR43510">
    <property type="entry name" value="AMINOTRANSFERASE FUNCTION, HYPOTHETICAL (EUROFUNG)"/>
    <property type="match status" value="1"/>
</dbReference>
<dbReference type="Pfam" id="PF00155">
    <property type="entry name" value="Aminotran_1_2"/>
    <property type="match status" value="1"/>
</dbReference>
<accession>A0A8H9GXS4</accession>
<evidence type="ECO:0000259" key="1">
    <source>
        <dbReference type="Pfam" id="PF00155"/>
    </source>
</evidence>
<dbReference type="InterPro" id="IPR004839">
    <property type="entry name" value="Aminotransferase_I/II_large"/>
</dbReference>
<evidence type="ECO:0000313" key="3">
    <source>
        <dbReference type="Proteomes" id="UP000653480"/>
    </source>
</evidence>
<name>A0A8H9GXS4_9ACTN</name>
<reference evidence="2" key="1">
    <citation type="journal article" date="2014" name="Int. J. Syst. Evol. Microbiol.">
        <title>Complete genome sequence of Corynebacterium casei LMG S-19264T (=DSM 44701T), isolated from a smear-ripened cheese.</title>
        <authorList>
            <consortium name="US DOE Joint Genome Institute (JGI-PGF)"/>
            <person name="Walter F."/>
            <person name="Albersmeier A."/>
            <person name="Kalinowski J."/>
            <person name="Ruckert C."/>
        </authorList>
    </citation>
    <scope>NUCLEOTIDE SEQUENCE</scope>
    <source>
        <strain evidence="2">CGMCC 4.7138</strain>
    </source>
</reference>
<reference evidence="2" key="2">
    <citation type="submission" date="2020-09" db="EMBL/GenBank/DDBJ databases">
        <authorList>
            <person name="Sun Q."/>
            <person name="Zhou Y."/>
        </authorList>
    </citation>
    <scope>NUCLEOTIDE SEQUENCE</scope>
    <source>
        <strain evidence="2">CGMCC 4.7138</strain>
    </source>
</reference>
<gene>
    <name evidence="2" type="ORF">GCM10011574_26500</name>
</gene>
<dbReference type="InterPro" id="IPR015421">
    <property type="entry name" value="PyrdxlP-dep_Trfase_major"/>
</dbReference>
<dbReference type="PANTHER" id="PTHR43510:SF1">
    <property type="entry name" value="AMINOTRANSFERASE FUNCTION, HYPOTHETICAL (EUROFUNG)"/>
    <property type="match status" value="1"/>
</dbReference>
<comment type="caution">
    <text evidence="2">The sequence shown here is derived from an EMBL/GenBank/DDBJ whole genome shotgun (WGS) entry which is preliminary data.</text>
</comment>
<dbReference type="RefSeq" id="WP_208762083.1">
    <property type="nucleotide sequence ID" value="NZ_BMMN01000004.1"/>
</dbReference>
<evidence type="ECO:0000313" key="2">
    <source>
        <dbReference type="EMBL" id="GGO10231.1"/>
    </source>
</evidence>
<sequence>MNNVGSEIEETPLSASGTAPDVAGFVDLTQHEIQALKTRWNLADAHTHQRQSAGQDKIVARLPDLWYESEENQQAYFERRFIDAFFRLHKQPTAAAAGKTWLSYSASVSTMVAAMYLMQRNMSVGLIEPCFDNLVDLLKHMKVELTALPEESLADPARIYSNLSTLETDALYLVDPNNPTGFSLLQYGMDGFREVIRYCKDHGKLLMLDLCFASFALCDEKIGRIDIYKLLEESGVSYMALEDTGKTWPVQDAKCAMLTVSDDIKEEVYNIQTAVLLNVSPFVLNFLTQYVEDSIEDNFASVRDVITDNRAMAVKAVQGTILEYVEPVVNTSVAWFRIKPEDLTASELQERLLQDEVYVLPGTYFYWNDPAKGERYIRVALARRPGTFSCAMHRMREVLLGYER</sequence>
<dbReference type="InterPro" id="IPR015424">
    <property type="entry name" value="PyrdxlP-dep_Trfase"/>
</dbReference>
<dbReference type="Gene3D" id="3.40.640.10">
    <property type="entry name" value="Type I PLP-dependent aspartate aminotransferase-like (Major domain)"/>
    <property type="match status" value="1"/>
</dbReference>